<name>A0ABU0WJN0_9PROT</name>
<comment type="caution">
    <text evidence="1">The sequence shown here is derived from an EMBL/GenBank/DDBJ whole genome shotgun (WGS) entry which is preliminary data.</text>
</comment>
<protein>
    <submittedName>
        <fullName evidence="1">Uncharacterized protein</fullName>
    </submittedName>
</protein>
<keyword evidence="2" id="KW-1185">Reference proteome</keyword>
<reference evidence="1 2" key="1">
    <citation type="submission" date="2023-06" db="EMBL/GenBank/DDBJ databases">
        <title>Azospirillum isscasensis sp.nov, a bacterium isolated from rhizosphere soil of rice.</title>
        <authorList>
            <person name="Wang H."/>
        </authorList>
    </citation>
    <scope>NUCLEOTIDE SEQUENCE [LARGE SCALE GENOMIC DNA]</scope>
    <source>
        <strain evidence="1 2">C340-1</strain>
    </source>
</reference>
<evidence type="ECO:0000313" key="1">
    <source>
        <dbReference type="EMBL" id="MDQ2104430.1"/>
    </source>
</evidence>
<dbReference type="RefSeq" id="WP_306708197.1">
    <property type="nucleotide sequence ID" value="NZ_JAUJFI010000086.1"/>
</dbReference>
<gene>
    <name evidence="1" type="ORF">QSG27_17145</name>
</gene>
<evidence type="ECO:0000313" key="2">
    <source>
        <dbReference type="Proteomes" id="UP001227317"/>
    </source>
</evidence>
<organism evidence="1 2">
    <name type="scientific">Azospirillum isscasi</name>
    <dbReference type="NCBI Taxonomy" id="3053926"/>
    <lineage>
        <taxon>Bacteria</taxon>
        <taxon>Pseudomonadati</taxon>
        <taxon>Pseudomonadota</taxon>
        <taxon>Alphaproteobacteria</taxon>
        <taxon>Rhodospirillales</taxon>
        <taxon>Azospirillaceae</taxon>
        <taxon>Azospirillum</taxon>
    </lineage>
</organism>
<accession>A0ABU0WJN0</accession>
<proteinExistence type="predicted"/>
<dbReference type="Proteomes" id="UP001227317">
    <property type="component" value="Unassembled WGS sequence"/>
</dbReference>
<dbReference type="EMBL" id="JAUJFI010000086">
    <property type="protein sequence ID" value="MDQ2104430.1"/>
    <property type="molecule type" value="Genomic_DNA"/>
</dbReference>
<sequence length="92" mass="10071">MDTTDAWCCWLFDDMERQLAEASAAGLPADGLALTAAHVLHGLRIGLHVCEAPRLVMAFWLRELAHAVEHNTPYMPVLVLLNAEEAPHAGRA</sequence>